<feature type="active site" description="Proton acceptor" evidence="8">
    <location>
        <position position="266"/>
    </location>
</feature>
<dbReference type="GO" id="GO:0000287">
    <property type="term" value="F:magnesium ion binding"/>
    <property type="evidence" value="ECO:0007669"/>
    <property type="project" value="UniProtKB-UniRule"/>
</dbReference>
<dbReference type="AlphaFoldDB" id="A0A511HNH9"/>
<proteinExistence type="inferred from homology"/>
<name>A0A511HNH9_9BACT</name>
<keyword evidence="2 8" id="KW-0808">Transferase</keyword>
<feature type="binding site" evidence="8">
    <location>
        <position position="197"/>
    </location>
    <ligand>
        <name>ATP</name>
        <dbReference type="ChEBI" id="CHEBI:30616"/>
    </ligand>
</feature>
<feature type="binding site" evidence="8">
    <location>
        <position position="106"/>
    </location>
    <ligand>
        <name>ATP</name>
        <dbReference type="ChEBI" id="CHEBI:30616"/>
    </ligand>
</feature>
<evidence type="ECO:0000313" key="10">
    <source>
        <dbReference type="Proteomes" id="UP000321224"/>
    </source>
</evidence>
<keyword evidence="8" id="KW-0464">Manganese</keyword>
<comment type="similarity">
    <text evidence="1 8">Belongs to the SELO family.</text>
</comment>
<dbReference type="Pfam" id="PF02696">
    <property type="entry name" value="SelO"/>
    <property type="match status" value="1"/>
</dbReference>
<comment type="catalytic activity">
    <reaction evidence="8">
        <text>L-tyrosyl-[protein] + UTP = O-(5'-uridylyl)-L-tyrosyl-[protein] + diphosphate</text>
        <dbReference type="Rhea" id="RHEA:83887"/>
        <dbReference type="Rhea" id="RHEA-COMP:10136"/>
        <dbReference type="Rhea" id="RHEA-COMP:20238"/>
        <dbReference type="ChEBI" id="CHEBI:33019"/>
        <dbReference type="ChEBI" id="CHEBI:46398"/>
        <dbReference type="ChEBI" id="CHEBI:46858"/>
        <dbReference type="ChEBI" id="CHEBI:90602"/>
    </reaction>
</comment>
<dbReference type="NCBIfam" id="NF000658">
    <property type="entry name" value="PRK00029.1"/>
    <property type="match status" value="1"/>
</dbReference>
<comment type="catalytic activity">
    <reaction evidence="8">
        <text>L-threonyl-[protein] + ATP = 3-O-(5'-adenylyl)-L-threonyl-[protein] + diphosphate</text>
        <dbReference type="Rhea" id="RHEA:54292"/>
        <dbReference type="Rhea" id="RHEA-COMP:11060"/>
        <dbReference type="Rhea" id="RHEA-COMP:13847"/>
        <dbReference type="ChEBI" id="CHEBI:30013"/>
        <dbReference type="ChEBI" id="CHEBI:30616"/>
        <dbReference type="ChEBI" id="CHEBI:33019"/>
        <dbReference type="ChEBI" id="CHEBI:138113"/>
        <dbReference type="EC" id="2.7.7.108"/>
    </reaction>
</comment>
<feature type="binding site" evidence="8">
    <location>
        <position position="140"/>
    </location>
    <ligand>
        <name>ATP</name>
        <dbReference type="ChEBI" id="CHEBI:30616"/>
    </ligand>
</feature>
<keyword evidence="6 8" id="KW-0067">ATP-binding</keyword>
<feature type="binding site" evidence="8">
    <location>
        <position position="139"/>
    </location>
    <ligand>
        <name>ATP</name>
        <dbReference type="ChEBI" id="CHEBI:30616"/>
    </ligand>
</feature>
<comment type="catalytic activity">
    <reaction evidence="8">
        <text>L-seryl-[protein] + ATP = 3-O-(5'-adenylyl)-L-seryl-[protein] + diphosphate</text>
        <dbReference type="Rhea" id="RHEA:58120"/>
        <dbReference type="Rhea" id="RHEA-COMP:9863"/>
        <dbReference type="Rhea" id="RHEA-COMP:15073"/>
        <dbReference type="ChEBI" id="CHEBI:29999"/>
        <dbReference type="ChEBI" id="CHEBI:30616"/>
        <dbReference type="ChEBI" id="CHEBI:33019"/>
        <dbReference type="ChEBI" id="CHEBI:142516"/>
        <dbReference type="EC" id="2.7.7.108"/>
    </reaction>
</comment>
<dbReference type="GO" id="GO:0070733">
    <property type="term" value="F:AMPylase activity"/>
    <property type="evidence" value="ECO:0007669"/>
    <property type="project" value="UniProtKB-EC"/>
</dbReference>
<evidence type="ECO:0000256" key="7">
    <source>
        <dbReference type="ARBA" id="ARBA00022842"/>
    </source>
</evidence>
<keyword evidence="3 8" id="KW-0548">Nucleotidyltransferase</keyword>
<feature type="binding site" evidence="8">
    <location>
        <position position="107"/>
    </location>
    <ligand>
        <name>ATP</name>
        <dbReference type="ChEBI" id="CHEBI:30616"/>
    </ligand>
</feature>
<accession>A0A511HNH9</accession>
<keyword evidence="7 8" id="KW-0460">Magnesium</keyword>
<dbReference type="HAMAP" id="MF_00692">
    <property type="entry name" value="SelO"/>
    <property type="match status" value="1"/>
</dbReference>
<evidence type="ECO:0000256" key="8">
    <source>
        <dbReference type="HAMAP-Rule" id="MF_00692"/>
    </source>
</evidence>
<dbReference type="EC" id="2.7.7.108" evidence="8"/>
<feature type="binding site" evidence="8">
    <location>
        <position position="276"/>
    </location>
    <ligand>
        <name>Mg(2+)</name>
        <dbReference type="ChEBI" id="CHEBI:18420"/>
    </ligand>
</feature>
<feature type="binding site" evidence="8">
    <location>
        <position position="267"/>
    </location>
    <ligand>
        <name>Mg(2+)</name>
        <dbReference type="ChEBI" id="CHEBI:18420"/>
    </ligand>
</feature>
<dbReference type="GO" id="GO:0030145">
    <property type="term" value="F:manganese ion binding"/>
    <property type="evidence" value="ECO:0007669"/>
    <property type="project" value="UniProtKB-UniRule"/>
</dbReference>
<dbReference type="Proteomes" id="UP000321224">
    <property type="component" value="Unassembled WGS sequence"/>
</dbReference>
<comment type="function">
    <text evidence="8">Nucleotidyltransferase involved in the post-translational modification of proteins. It can catalyze the addition of adenosine monophosphate (AMP) or uridine monophosphate (UMP) to a protein, resulting in modifications known as AMPylation and UMPylation.</text>
</comment>
<dbReference type="GO" id="GO:0005524">
    <property type="term" value="F:ATP binding"/>
    <property type="evidence" value="ECO:0007669"/>
    <property type="project" value="UniProtKB-UniRule"/>
</dbReference>
<comment type="catalytic activity">
    <reaction evidence="8">
        <text>L-tyrosyl-[protein] + ATP = O-(5'-adenylyl)-L-tyrosyl-[protein] + diphosphate</text>
        <dbReference type="Rhea" id="RHEA:54288"/>
        <dbReference type="Rhea" id="RHEA-COMP:10136"/>
        <dbReference type="Rhea" id="RHEA-COMP:13846"/>
        <dbReference type="ChEBI" id="CHEBI:30616"/>
        <dbReference type="ChEBI" id="CHEBI:33019"/>
        <dbReference type="ChEBI" id="CHEBI:46858"/>
        <dbReference type="ChEBI" id="CHEBI:83624"/>
        <dbReference type="EC" id="2.7.7.108"/>
    </reaction>
</comment>
<comment type="caution">
    <text evidence="9">The sequence shown here is derived from an EMBL/GenBank/DDBJ whole genome shotgun (WGS) entry which is preliminary data.</text>
</comment>
<comment type="cofactor">
    <cofactor evidence="8">
        <name>Mg(2+)</name>
        <dbReference type="ChEBI" id="CHEBI:18420"/>
    </cofactor>
    <cofactor evidence="8">
        <name>Mn(2+)</name>
        <dbReference type="ChEBI" id="CHEBI:29035"/>
    </cofactor>
</comment>
<feature type="binding site" evidence="8">
    <location>
        <position position="190"/>
    </location>
    <ligand>
        <name>ATP</name>
        <dbReference type="ChEBI" id="CHEBI:30616"/>
    </ligand>
</feature>
<dbReference type="EC" id="2.7.7.-" evidence="8"/>
<feature type="binding site" evidence="8">
    <location>
        <position position="104"/>
    </location>
    <ligand>
        <name>ATP</name>
        <dbReference type="ChEBI" id="CHEBI:30616"/>
    </ligand>
</feature>
<gene>
    <name evidence="8" type="primary">ydiU</name>
    <name evidence="8" type="synonym">selO</name>
    <name evidence="9" type="ORF">MVI01_69370</name>
</gene>
<sequence>MAGWPPRFHVFSPVMATLEQLRFDNTYARLPAGFGARVHPSPFPDAKLVSVNPAALKLLDLTPEEAQRPEFVAAMGGAKPLPGMEPFAMVYAGHQFGVYVPRLGDGRALLLGEVRDAAGAKWDLHLKGGGPTPFSRGGDGRAVLRSTIREYLCGEAMHGLGIPTTRGLGILGSQAPVYREAVETGAMLVRMAPSHVRFGTFEFFHYTEQTEHVATLADHVITEHFPHLAGQEGRYPRFYTEVVARTARLIAQWQAVGFAHGVMNTDNMSILGLTLDYGPFGFLDDFEPGFICNHSDDRGRYAFDQQPRIGLWNLACLGEALLTLISKDEARAALATYQPTYNAHFMDRMRAKLGLRETRDEDRELVSDLFARMAEAHVDYTRFFRALGHFASVDGADTRPARDMFSAPEGFDAWAGRYRARLAAEGSVDAERHARMTRVNPKYVLRNWVAQEAISRAEAGDFSLVDRLLGVLSDPFAEHPDAEPYAAAPPAWGRHLAVSCSS</sequence>
<protein>
    <recommendedName>
        <fullName evidence="8">Protein nucleotidyltransferase YdiU</fullName>
        <ecNumber evidence="8">2.7.7.-</ecNumber>
    </recommendedName>
    <alternativeName>
        <fullName evidence="8">Protein adenylyltransferase YdiU</fullName>
        <ecNumber evidence="8">2.7.7.108</ecNumber>
    </alternativeName>
    <alternativeName>
        <fullName evidence="8">Protein uridylyltransferase YdiU</fullName>
        <ecNumber evidence="8">2.7.7.-</ecNumber>
    </alternativeName>
</protein>
<evidence type="ECO:0000256" key="3">
    <source>
        <dbReference type="ARBA" id="ARBA00022695"/>
    </source>
</evidence>
<feature type="binding site" evidence="8">
    <location>
        <position position="127"/>
    </location>
    <ligand>
        <name>ATP</name>
        <dbReference type="ChEBI" id="CHEBI:30616"/>
    </ligand>
</feature>
<evidence type="ECO:0000256" key="2">
    <source>
        <dbReference type="ARBA" id="ARBA00022679"/>
    </source>
</evidence>
<feature type="binding site" evidence="8">
    <location>
        <position position="276"/>
    </location>
    <ligand>
        <name>ATP</name>
        <dbReference type="ChEBI" id="CHEBI:30616"/>
    </ligand>
</feature>
<keyword evidence="5 8" id="KW-0547">Nucleotide-binding</keyword>
<keyword evidence="4 8" id="KW-0479">Metal-binding</keyword>
<evidence type="ECO:0000256" key="1">
    <source>
        <dbReference type="ARBA" id="ARBA00009747"/>
    </source>
</evidence>
<comment type="catalytic activity">
    <reaction evidence="8">
        <text>L-histidyl-[protein] + UTP = N(tele)-(5'-uridylyl)-L-histidyl-[protein] + diphosphate</text>
        <dbReference type="Rhea" id="RHEA:83891"/>
        <dbReference type="Rhea" id="RHEA-COMP:9745"/>
        <dbReference type="Rhea" id="RHEA-COMP:20239"/>
        <dbReference type="ChEBI" id="CHEBI:29979"/>
        <dbReference type="ChEBI" id="CHEBI:33019"/>
        <dbReference type="ChEBI" id="CHEBI:46398"/>
        <dbReference type="ChEBI" id="CHEBI:233474"/>
    </reaction>
</comment>
<reference evidence="9 10" key="1">
    <citation type="submission" date="2019-07" db="EMBL/GenBank/DDBJ databases">
        <title>Whole genome shotgun sequence of Myxococcus virescens NBRC 100334.</title>
        <authorList>
            <person name="Hosoyama A."/>
            <person name="Uohara A."/>
            <person name="Ohji S."/>
            <person name="Ichikawa N."/>
        </authorList>
    </citation>
    <scope>NUCLEOTIDE SEQUENCE [LARGE SCALE GENOMIC DNA]</scope>
    <source>
        <strain evidence="9 10">NBRC 100334</strain>
    </source>
</reference>
<organism evidence="9 10">
    <name type="scientific">Myxococcus virescens</name>
    <dbReference type="NCBI Taxonomy" id="83456"/>
    <lineage>
        <taxon>Bacteria</taxon>
        <taxon>Pseudomonadati</taxon>
        <taxon>Myxococcota</taxon>
        <taxon>Myxococcia</taxon>
        <taxon>Myxococcales</taxon>
        <taxon>Cystobacterineae</taxon>
        <taxon>Myxococcaceae</taxon>
        <taxon>Myxococcus</taxon>
    </lineage>
</organism>
<evidence type="ECO:0000256" key="5">
    <source>
        <dbReference type="ARBA" id="ARBA00022741"/>
    </source>
</evidence>
<evidence type="ECO:0000256" key="6">
    <source>
        <dbReference type="ARBA" id="ARBA00022840"/>
    </source>
</evidence>
<dbReference type="InterPro" id="IPR003846">
    <property type="entry name" value="SelO"/>
</dbReference>
<dbReference type="PANTHER" id="PTHR32057">
    <property type="entry name" value="PROTEIN ADENYLYLTRANSFERASE SELO, MITOCHONDRIAL"/>
    <property type="match status" value="1"/>
</dbReference>
<dbReference type="EMBL" id="BJVY01000062">
    <property type="protein sequence ID" value="GEL75153.1"/>
    <property type="molecule type" value="Genomic_DNA"/>
</dbReference>
<comment type="catalytic activity">
    <reaction evidence="8">
        <text>L-seryl-[protein] + UTP = O-(5'-uridylyl)-L-seryl-[protein] + diphosphate</text>
        <dbReference type="Rhea" id="RHEA:64604"/>
        <dbReference type="Rhea" id="RHEA-COMP:9863"/>
        <dbReference type="Rhea" id="RHEA-COMP:16635"/>
        <dbReference type="ChEBI" id="CHEBI:29999"/>
        <dbReference type="ChEBI" id="CHEBI:33019"/>
        <dbReference type="ChEBI" id="CHEBI:46398"/>
        <dbReference type="ChEBI" id="CHEBI:156051"/>
    </reaction>
</comment>
<evidence type="ECO:0000313" key="9">
    <source>
        <dbReference type="EMBL" id="GEL75153.1"/>
    </source>
</evidence>
<evidence type="ECO:0000256" key="4">
    <source>
        <dbReference type="ARBA" id="ARBA00022723"/>
    </source>
</evidence>
<dbReference type="PANTHER" id="PTHR32057:SF14">
    <property type="entry name" value="PROTEIN ADENYLYLTRANSFERASE SELO, MITOCHONDRIAL"/>
    <property type="match status" value="1"/>
</dbReference>